<dbReference type="AlphaFoldDB" id="A0A4S2GY60"/>
<proteinExistence type="predicted"/>
<dbReference type="OrthoDB" id="5372500at2"/>
<evidence type="ECO:0000313" key="3">
    <source>
        <dbReference type="Proteomes" id="UP000308054"/>
    </source>
</evidence>
<keyword evidence="1" id="KW-0472">Membrane</keyword>
<organism evidence="2 3">
    <name type="scientific">Marinicauda algicola</name>
    <dbReference type="NCBI Taxonomy" id="2029849"/>
    <lineage>
        <taxon>Bacteria</taxon>
        <taxon>Pseudomonadati</taxon>
        <taxon>Pseudomonadota</taxon>
        <taxon>Alphaproteobacteria</taxon>
        <taxon>Maricaulales</taxon>
        <taxon>Maricaulaceae</taxon>
        <taxon>Marinicauda</taxon>
    </lineage>
</organism>
<dbReference type="InterPro" id="IPR007498">
    <property type="entry name" value="PqiA-like"/>
</dbReference>
<dbReference type="RefSeq" id="WP_135996778.1">
    <property type="nucleotide sequence ID" value="NZ_CP071057.1"/>
</dbReference>
<keyword evidence="1" id="KW-1133">Transmembrane helix</keyword>
<evidence type="ECO:0000256" key="1">
    <source>
        <dbReference type="SAM" id="Phobius"/>
    </source>
</evidence>
<evidence type="ECO:0000313" key="2">
    <source>
        <dbReference type="EMBL" id="TGY87878.1"/>
    </source>
</evidence>
<sequence length="172" mass="17950">MTQPLAPSTTNAHGAGGALGRALLVLGIALFPLGITLPLLETARFVFFRETYSVLETLQALWINAEYGLAVLLGAFSVATPIAKAALLVRLHLARPGEVRPRTLAFVNALGKWSLTEVVVVAAIIVLWSSDGFSHAASLPGLWIFAASAACLMLAAGRITRGLEPAAAPGKP</sequence>
<reference evidence="2 3" key="1">
    <citation type="journal article" date="2017" name="Int. J. Syst. Evol. Microbiol.">
        <title>Marinicauda algicola sp. nov., isolated from a marine red alga Rhodosorus marinus.</title>
        <authorList>
            <person name="Jeong S.E."/>
            <person name="Jeon S.H."/>
            <person name="Chun B.H."/>
            <person name="Kim D.W."/>
            <person name="Jeon C.O."/>
        </authorList>
    </citation>
    <scope>NUCLEOTIDE SEQUENCE [LARGE SCALE GENOMIC DNA]</scope>
    <source>
        <strain evidence="2 3">JCM 31718</strain>
    </source>
</reference>
<gene>
    <name evidence="2" type="ORF">E5163_13255</name>
</gene>
<protein>
    <recommendedName>
        <fullName evidence="4">Paraquat-inducible protein A</fullName>
    </recommendedName>
</protein>
<name>A0A4S2GY60_9PROT</name>
<dbReference type="Proteomes" id="UP000308054">
    <property type="component" value="Unassembled WGS sequence"/>
</dbReference>
<evidence type="ECO:0008006" key="4">
    <source>
        <dbReference type="Google" id="ProtNLM"/>
    </source>
</evidence>
<feature type="transmembrane region" description="Helical" evidence="1">
    <location>
        <begin position="110"/>
        <end position="130"/>
    </location>
</feature>
<dbReference type="EMBL" id="SRXW01000004">
    <property type="protein sequence ID" value="TGY87878.1"/>
    <property type="molecule type" value="Genomic_DNA"/>
</dbReference>
<feature type="transmembrane region" description="Helical" evidence="1">
    <location>
        <begin position="136"/>
        <end position="156"/>
    </location>
</feature>
<feature type="transmembrane region" description="Helical" evidence="1">
    <location>
        <begin position="23"/>
        <end position="47"/>
    </location>
</feature>
<feature type="transmembrane region" description="Helical" evidence="1">
    <location>
        <begin position="67"/>
        <end position="89"/>
    </location>
</feature>
<dbReference type="Pfam" id="PF04403">
    <property type="entry name" value="PqiA"/>
    <property type="match status" value="1"/>
</dbReference>
<keyword evidence="1" id="KW-0812">Transmembrane</keyword>
<accession>A0A4S2GY60</accession>
<comment type="caution">
    <text evidence="2">The sequence shown here is derived from an EMBL/GenBank/DDBJ whole genome shotgun (WGS) entry which is preliminary data.</text>
</comment>
<keyword evidence="3" id="KW-1185">Reference proteome</keyword>